<dbReference type="PANTHER" id="PTHR42892:SF1">
    <property type="entry name" value="GLUCOSAMINE-6-PHOSPHATE ISOMERASE"/>
    <property type="match status" value="1"/>
</dbReference>
<gene>
    <name evidence="2" type="ORF">XA3_15160</name>
</gene>
<dbReference type="InterPro" id="IPR037171">
    <property type="entry name" value="NagB/RpiA_transferase-like"/>
</dbReference>
<organism evidence="2 3">
    <name type="scientific">Xylocopilactobacillus apicola</name>
    <dbReference type="NCBI Taxonomy" id="2932184"/>
    <lineage>
        <taxon>Bacteria</taxon>
        <taxon>Bacillati</taxon>
        <taxon>Bacillota</taxon>
        <taxon>Bacilli</taxon>
        <taxon>Lactobacillales</taxon>
        <taxon>Lactobacillaceae</taxon>
        <taxon>Xylocopilactobacillus</taxon>
    </lineage>
</organism>
<dbReference type="NCBIfam" id="NF009022">
    <property type="entry name" value="PRK12358.1"/>
    <property type="match status" value="1"/>
</dbReference>
<dbReference type="Pfam" id="PF01182">
    <property type="entry name" value="Glucosamine_iso"/>
    <property type="match status" value="1"/>
</dbReference>
<protein>
    <submittedName>
        <fullName evidence="2">6-phosphogluconolactonase</fullName>
    </submittedName>
</protein>
<accession>A0AAU9D9N6</accession>
<dbReference type="KEGG" id="xap:XA3_15160"/>
<dbReference type="PANTHER" id="PTHR42892">
    <property type="entry name" value="GLUCOSAMINE-6-PHOSPHATE DEAMINASE-LIKE PROTEIN BT_0258-RELATED"/>
    <property type="match status" value="1"/>
</dbReference>
<dbReference type="RefSeq" id="WP_317634886.1">
    <property type="nucleotide sequence ID" value="NZ_AP026802.1"/>
</dbReference>
<dbReference type="EMBL" id="AP026802">
    <property type="protein sequence ID" value="BDR59075.1"/>
    <property type="molecule type" value="Genomic_DNA"/>
</dbReference>
<dbReference type="GO" id="GO:0005975">
    <property type="term" value="P:carbohydrate metabolic process"/>
    <property type="evidence" value="ECO:0007669"/>
    <property type="project" value="InterPro"/>
</dbReference>
<dbReference type="SUPFAM" id="SSF100950">
    <property type="entry name" value="NagB/RpiA/CoA transferase-like"/>
    <property type="match status" value="1"/>
</dbReference>
<evidence type="ECO:0000259" key="1">
    <source>
        <dbReference type="Pfam" id="PF01182"/>
    </source>
</evidence>
<evidence type="ECO:0000313" key="2">
    <source>
        <dbReference type="EMBL" id="BDR59075.1"/>
    </source>
</evidence>
<feature type="domain" description="Glucosamine/galactosamine-6-phosphate isomerase" evidence="1">
    <location>
        <begin position="22"/>
        <end position="219"/>
    </location>
</feature>
<dbReference type="InterPro" id="IPR052960">
    <property type="entry name" value="GlcN6P_deaminase-like"/>
</dbReference>
<keyword evidence="3" id="KW-1185">Reference proteome</keyword>
<dbReference type="Proteomes" id="UP001321861">
    <property type="component" value="Chromosome"/>
</dbReference>
<name>A0AAU9D9N6_9LACO</name>
<sequence>MKIIRVANKKELNELTGEMLIGSMLSKQTRYNLSITAGNTPKGVYEYLAPRIKRNSAFDHVHYYNFDEIPSTDPNFIGVTMRDLKKLYLDPAGIDSKRIHHLTSENFENHDHNLLLAGGLDAMLLGIGKDGHYCGNLPGTTNFADQTVKVEAKGALKDLIGRHFSDPLLVPDYWITMGPKSVMNARKLILIATGTEKADAIWHLVDGPVENKYPSSILKLHPDLTVIVDEEAAERINN</sequence>
<proteinExistence type="predicted"/>
<reference evidence="2 3" key="1">
    <citation type="journal article" date="2023" name="Microbiol. Spectr.">
        <title>Symbiosis of Carpenter Bees with Uncharacterized Lactic Acid Bacteria Showing NAD Auxotrophy.</title>
        <authorList>
            <person name="Kawasaki S."/>
            <person name="Ozawa K."/>
            <person name="Mori T."/>
            <person name="Yamamoto A."/>
            <person name="Ito M."/>
            <person name="Ohkuma M."/>
            <person name="Sakamoto M."/>
            <person name="Matsutani M."/>
        </authorList>
    </citation>
    <scope>NUCLEOTIDE SEQUENCE [LARGE SCALE GENOMIC DNA]</scope>
    <source>
        <strain evidence="2 3">XA3</strain>
    </source>
</reference>
<evidence type="ECO:0000313" key="3">
    <source>
        <dbReference type="Proteomes" id="UP001321861"/>
    </source>
</evidence>
<dbReference type="InterPro" id="IPR006148">
    <property type="entry name" value="Glc/Gal-6P_isomerase"/>
</dbReference>
<dbReference type="AlphaFoldDB" id="A0AAU9D9N6"/>
<dbReference type="Gene3D" id="3.40.50.1360">
    <property type="match status" value="1"/>
</dbReference>